<evidence type="ECO:0000313" key="11">
    <source>
        <dbReference type="EMBL" id="SMD31012.1"/>
    </source>
</evidence>
<dbReference type="InterPro" id="IPR013785">
    <property type="entry name" value="Aldolase_TIM"/>
</dbReference>
<evidence type="ECO:0000256" key="8">
    <source>
        <dbReference type="ARBA" id="ARBA00032401"/>
    </source>
</evidence>
<dbReference type="InterPro" id="IPR011060">
    <property type="entry name" value="RibuloseP-bd_barrel"/>
</dbReference>
<dbReference type="GO" id="GO:0000107">
    <property type="term" value="F:imidazoleglycerol-phosphate synthase activity"/>
    <property type="evidence" value="ECO:0007669"/>
    <property type="project" value="InterPro"/>
</dbReference>
<gene>
    <name evidence="11" type="ORF">SAMN02745355_0930</name>
</gene>
<accession>A0A8G2FWZ0</accession>
<keyword evidence="12" id="KW-1185">Reference proteome</keyword>
<dbReference type="AlphaFoldDB" id="A0A8G2FWZ0"/>
<dbReference type="Proteomes" id="UP000192315">
    <property type="component" value="Unassembled WGS sequence"/>
</dbReference>
<dbReference type="EMBL" id="FWYE01000002">
    <property type="protein sequence ID" value="SMD31012.1"/>
    <property type="molecule type" value="Genomic_DNA"/>
</dbReference>
<sequence length="249" mass="27157">MLAKRIIAALDVRNGRVVKGVRFMDIKDAGDPVENAVIYQDQGADEIVFLDISATDEKRDIMIDLVKSVSRELNIPFTVGGGIRSVKTALNLLREGCDKVFLNTYAIENPWIIKEISRETGSANLVIAVDAMYNNGYYVYKNAGRINSGLKLNEWLPLAEYLGAGEILLTSIDSDGTMKGFDNRLISEASSMIDIPVIASGGAGKPEHFLDAFMAGASGALAASILHFKINTVNDIKRYLRSNGVNVRL</sequence>
<dbReference type="Pfam" id="PF00977">
    <property type="entry name" value="His_biosynth"/>
    <property type="match status" value="1"/>
</dbReference>
<dbReference type="RefSeq" id="WP_084272821.1">
    <property type="nucleotide sequence ID" value="NZ_FWYE01000002.1"/>
</dbReference>
<comment type="caution">
    <text evidence="11">The sequence shown here is derived from an EMBL/GenBank/DDBJ whole genome shotgun (WGS) entry which is preliminary data.</text>
</comment>
<dbReference type="Gene3D" id="3.20.20.70">
    <property type="entry name" value="Aldolase class I"/>
    <property type="match status" value="1"/>
</dbReference>
<keyword evidence="5 10" id="KW-0368">Histidine biosynthesis</keyword>
<protein>
    <recommendedName>
        <fullName evidence="3">Imidazole glycerol phosphate synthase subunit HisF</fullName>
        <ecNumber evidence="2">4.3.2.10</ecNumber>
    </recommendedName>
    <alternativeName>
        <fullName evidence="7">IGP synthase subunit HisF</fullName>
    </alternativeName>
    <alternativeName>
        <fullName evidence="8">ImGP synthase subunit HisF</fullName>
    </alternativeName>
</protein>
<comment type="similarity">
    <text evidence="10">Belongs to the HisA/HisF family.</text>
</comment>
<keyword evidence="4 10" id="KW-0028">Amino-acid biosynthesis</keyword>
<comment type="pathway">
    <text evidence="1">Amino-acid biosynthesis; L-histidine biosynthesis; L-histidine from 5-phospho-alpha-D-ribose 1-diphosphate: step 5/9.</text>
</comment>
<evidence type="ECO:0000256" key="9">
    <source>
        <dbReference type="ARBA" id="ARBA00047838"/>
    </source>
</evidence>
<dbReference type="PANTHER" id="PTHR21235">
    <property type="entry name" value="IMIDAZOLE GLYCEROL PHOSPHATE SYNTHASE SUBUNIT HISF/H IGP SYNTHASE SUBUNIT HISF/H"/>
    <property type="match status" value="1"/>
</dbReference>
<reference evidence="11 12" key="1">
    <citation type="submission" date="2017-04" db="EMBL/GenBank/DDBJ databases">
        <authorList>
            <person name="Varghese N."/>
            <person name="Submissions S."/>
        </authorList>
    </citation>
    <scope>NUCLEOTIDE SEQUENCE [LARGE SCALE GENOMIC DNA]</scope>
    <source>
        <strain evidence="11 12">DSM 9789</strain>
    </source>
</reference>
<dbReference type="UniPathway" id="UPA00031">
    <property type="reaction ID" value="UER00010"/>
</dbReference>
<dbReference type="GO" id="GO:0000105">
    <property type="term" value="P:L-histidine biosynthetic process"/>
    <property type="evidence" value="ECO:0007669"/>
    <property type="project" value="UniProtKB-UniPathway"/>
</dbReference>
<evidence type="ECO:0000256" key="1">
    <source>
        <dbReference type="ARBA" id="ARBA00005091"/>
    </source>
</evidence>
<evidence type="ECO:0000256" key="7">
    <source>
        <dbReference type="ARBA" id="ARBA00031409"/>
    </source>
</evidence>
<evidence type="ECO:0000256" key="10">
    <source>
        <dbReference type="RuleBase" id="RU003657"/>
    </source>
</evidence>
<dbReference type="GO" id="GO:0016829">
    <property type="term" value="F:lyase activity"/>
    <property type="evidence" value="ECO:0007669"/>
    <property type="project" value="UniProtKB-KW"/>
</dbReference>
<evidence type="ECO:0000256" key="4">
    <source>
        <dbReference type="ARBA" id="ARBA00022605"/>
    </source>
</evidence>
<dbReference type="EC" id="4.3.2.10" evidence="2"/>
<dbReference type="InterPro" id="IPR050064">
    <property type="entry name" value="IGPS_HisA/HisF"/>
</dbReference>
<evidence type="ECO:0000256" key="6">
    <source>
        <dbReference type="ARBA" id="ARBA00023239"/>
    </source>
</evidence>
<comment type="catalytic activity">
    <reaction evidence="9">
        <text>5-[(5-phospho-1-deoxy-D-ribulos-1-ylimino)methylamino]-1-(5-phospho-beta-D-ribosyl)imidazole-4-carboxamide + L-glutamine = D-erythro-1-(imidazol-4-yl)glycerol 3-phosphate + 5-amino-1-(5-phospho-beta-D-ribosyl)imidazole-4-carboxamide + L-glutamate + H(+)</text>
        <dbReference type="Rhea" id="RHEA:24793"/>
        <dbReference type="ChEBI" id="CHEBI:15378"/>
        <dbReference type="ChEBI" id="CHEBI:29985"/>
        <dbReference type="ChEBI" id="CHEBI:58278"/>
        <dbReference type="ChEBI" id="CHEBI:58359"/>
        <dbReference type="ChEBI" id="CHEBI:58475"/>
        <dbReference type="ChEBI" id="CHEBI:58525"/>
        <dbReference type="EC" id="4.3.2.10"/>
    </reaction>
</comment>
<name>A0A8G2FWZ0_PICTO</name>
<dbReference type="InterPro" id="IPR004651">
    <property type="entry name" value="HisF"/>
</dbReference>
<dbReference type="CDD" id="cd04731">
    <property type="entry name" value="HisF"/>
    <property type="match status" value="1"/>
</dbReference>
<evidence type="ECO:0000256" key="2">
    <source>
        <dbReference type="ARBA" id="ARBA00012809"/>
    </source>
</evidence>
<organism evidence="11 12">
    <name type="scientific">Picrophilus torridus (strain ATCC 700027 / DSM 9790 / JCM 10055 / NBRC 100828 / KAW 2/3)</name>
    <dbReference type="NCBI Taxonomy" id="1122961"/>
    <lineage>
        <taxon>Archaea</taxon>
        <taxon>Methanobacteriati</taxon>
        <taxon>Thermoplasmatota</taxon>
        <taxon>Thermoplasmata</taxon>
        <taxon>Thermoplasmatales</taxon>
        <taxon>Picrophilaceae</taxon>
        <taxon>Picrophilus</taxon>
    </lineage>
</organism>
<evidence type="ECO:0000256" key="5">
    <source>
        <dbReference type="ARBA" id="ARBA00023102"/>
    </source>
</evidence>
<evidence type="ECO:0000313" key="12">
    <source>
        <dbReference type="Proteomes" id="UP000192315"/>
    </source>
</evidence>
<keyword evidence="6" id="KW-0456">Lyase</keyword>
<dbReference type="NCBIfam" id="TIGR00735">
    <property type="entry name" value="hisF"/>
    <property type="match status" value="1"/>
</dbReference>
<evidence type="ECO:0000256" key="3">
    <source>
        <dbReference type="ARBA" id="ARBA00016318"/>
    </source>
</evidence>
<dbReference type="PANTHER" id="PTHR21235:SF2">
    <property type="entry name" value="IMIDAZOLE GLYCEROL PHOSPHATE SYNTHASE HISHF"/>
    <property type="match status" value="1"/>
</dbReference>
<proteinExistence type="inferred from homology"/>
<dbReference type="InterPro" id="IPR006062">
    <property type="entry name" value="His_biosynth"/>
</dbReference>
<dbReference type="SUPFAM" id="SSF51366">
    <property type="entry name" value="Ribulose-phoshate binding barrel"/>
    <property type="match status" value="1"/>
</dbReference>